<evidence type="ECO:0000313" key="2">
    <source>
        <dbReference type="Proteomes" id="UP000326198"/>
    </source>
</evidence>
<dbReference type="AlphaFoldDB" id="A0A5N7APH3"/>
<protein>
    <submittedName>
        <fullName evidence="1">Uncharacterized protein</fullName>
    </submittedName>
</protein>
<accession>A0A5N7APH3</accession>
<evidence type="ECO:0000313" key="1">
    <source>
        <dbReference type="EMBL" id="KAE8371742.1"/>
    </source>
</evidence>
<sequence>MSETEISKRLQSSLDSPKGRFNEITALSQKAINNAMSDLLKAHPELTEVKASFEGIGTLDATLRSSQLSLNVTGQETLTSMYYCTLEAGTVHYTIGNKDLPVDGWTMAWTCSFDKEEIEPNSDEFQQVQNQIKQPGDFSISSLFFAFTNDKIINFDREHSTFNGADLSDDEKTYLSLILSHWYVGEGSKWLDRQKRTLAYALHTARPETVNEEAPSFPPTSLKLQTYPYIAPNETKPGEGLGTVGENNMLLYLQMTQNRAFPDIRLLEYSGNYVSRGMNGTIVIDRDIIWNSYLFRAYPSQLLTLFNAYTYAWVGSASQPDILGEQWSIAQGDASHSSDPDFYAWKQSTSDPLTWIWKPSNSEQTYHNTYNPGGGWNKLNIDCTTSNTLSTAPGDDNINARGVTDITIVCQSVGTTWPGNWEYDYTIHVKITWQAKITVTATDGGLKFSLNLPTDLTQVFQVTADPLQFHGDTAGTSHLENIKVRFQDVQDKLVAQFKKVSFGDAQKSLEQDLNTSARFVIPGNSSLSYEKPIFNTNGDLMIEANYIV</sequence>
<dbReference type="Proteomes" id="UP000326198">
    <property type="component" value="Unassembled WGS sequence"/>
</dbReference>
<dbReference type="OrthoDB" id="5429442at2759"/>
<gene>
    <name evidence="1" type="ORF">BDV26DRAFT_118076</name>
</gene>
<organism evidence="1 2">
    <name type="scientific">Aspergillus bertholletiae</name>
    <dbReference type="NCBI Taxonomy" id="1226010"/>
    <lineage>
        <taxon>Eukaryota</taxon>
        <taxon>Fungi</taxon>
        <taxon>Dikarya</taxon>
        <taxon>Ascomycota</taxon>
        <taxon>Pezizomycotina</taxon>
        <taxon>Eurotiomycetes</taxon>
        <taxon>Eurotiomycetidae</taxon>
        <taxon>Eurotiales</taxon>
        <taxon>Aspergillaceae</taxon>
        <taxon>Aspergillus</taxon>
        <taxon>Aspergillus subgen. Circumdati</taxon>
    </lineage>
</organism>
<keyword evidence="2" id="KW-1185">Reference proteome</keyword>
<dbReference type="EMBL" id="ML736401">
    <property type="protein sequence ID" value="KAE8371742.1"/>
    <property type="molecule type" value="Genomic_DNA"/>
</dbReference>
<name>A0A5N7APH3_9EURO</name>
<reference evidence="1 2" key="1">
    <citation type="submission" date="2019-04" db="EMBL/GenBank/DDBJ databases">
        <title>Friends and foes A comparative genomics studyof 23 Aspergillus species from section Flavi.</title>
        <authorList>
            <consortium name="DOE Joint Genome Institute"/>
            <person name="Kjaerbolling I."/>
            <person name="Vesth T."/>
            <person name="Frisvad J.C."/>
            <person name="Nybo J.L."/>
            <person name="Theobald S."/>
            <person name="Kildgaard S."/>
            <person name="Isbrandt T."/>
            <person name="Kuo A."/>
            <person name="Sato A."/>
            <person name="Lyhne E.K."/>
            <person name="Kogle M.E."/>
            <person name="Wiebenga A."/>
            <person name="Kun R.S."/>
            <person name="Lubbers R.J."/>
            <person name="Makela M.R."/>
            <person name="Barry K."/>
            <person name="Chovatia M."/>
            <person name="Clum A."/>
            <person name="Daum C."/>
            <person name="Haridas S."/>
            <person name="He G."/>
            <person name="LaButti K."/>
            <person name="Lipzen A."/>
            <person name="Mondo S."/>
            <person name="Riley R."/>
            <person name="Salamov A."/>
            <person name="Simmons B.A."/>
            <person name="Magnuson J.K."/>
            <person name="Henrissat B."/>
            <person name="Mortensen U.H."/>
            <person name="Larsen T.O."/>
            <person name="Devries R.P."/>
            <person name="Grigoriev I.V."/>
            <person name="Machida M."/>
            <person name="Baker S.E."/>
            <person name="Andersen M.R."/>
        </authorList>
    </citation>
    <scope>NUCLEOTIDE SEQUENCE [LARGE SCALE GENOMIC DNA]</scope>
    <source>
        <strain evidence="1 2">IBT 29228</strain>
    </source>
</reference>
<proteinExistence type="predicted"/>